<dbReference type="Proteomes" id="UP000287651">
    <property type="component" value="Unassembled WGS sequence"/>
</dbReference>
<reference evidence="1 2" key="1">
    <citation type="journal article" date="2014" name="Agronomy (Basel)">
        <title>A Draft Genome Sequence for Ensete ventricosum, the Drought-Tolerant Tree Against Hunger.</title>
        <authorList>
            <person name="Harrison J."/>
            <person name="Moore K.A."/>
            <person name="Paszkiewicz K."/>
            <person name="Jones T."/>
            <person name="Grant M."/>
            <person name="Ambacheew D."/>
            <person name="Muzemil S."/>
            <person name="Studholme D.J."/>
        </authorList>
    </citation>
    <scope>NUCLEOTIDE SEQUENCE [LARGE SCALE GENOMIC DNA]</scope>
</reference>
<gene>
    <name evidence="1" type="ORF">B296_00004778</name>
</gene>
<accession>A0A427BB72</accession>
<dbReference type="EMBL" id="AMZH03000062">
    <property type="protein sequence ID" value="RRT85780.1"/>
    <property type="molecule type" value="Genomic_DNA"/>
</dbReference>
<protein>
    <submittedName>
        <fullName evidence="1">Uncharacterized protein</fullName>
    </submittedName>
</protein>
<dbReference type="AlphaFoldDB" id="A0A427BB72"/>
<evidence type="ECO:0000313" key="2">
    <source>
        <dbReference type="Proteomes" id="UP000287651"/>
    </source>
</evidence>
<name>A0A427BB72_ENSVE</name>
<sequence length="123" mass="13736">MLVEGVESPIKELKALEVSRVHARAMLVLKFDLEKALAKDGEANNLNWGRPSEQGRGSTPPLFRKWPWFVRASTVHKGVVRTRLEDLAWLTFMSEVSLFASTSFFSPADAPVFDAYTKAVVQG</sequence>
<comment type="caution">
    <text evidence="1">The sequence shown here is derived from an EMBL/GenBank/DDBJ whole genome shotgun (WGS) entry which is preliminary data.</text>
</comment>
<proteinExistence type="predicted"/>
<evidence type="ECO:0000313" key="1">
    <source>
        <dbReference type="EMBL" id="RRT85780.1"/>
    </source>
</evidence>
<organism evidence="1 2">
    <name type="scientific">Ensete ventricosum</name>
    <name type="common">Abyssinian banana</name>
    <name type="synonym">Musa ensete</name>
    <dbReference type="NCBI Taxonomy" id="4639"/>
    <lineage>
        <taxon>Eukaryota</taxon>
        <taxon>Viridiplantae</taxon>
        <taxon>Streptophyta</taxon>
        <taxon>Embryophyta</taxon>
        <taxon>Tracheophyta</taxon>
        <taxon>Spermatophyta</taxon>
        <taxon>Magnoliopsida</taxon>
        <taxon>Liliopsida</taxon>
        <taxon>Zingiberales</taxon>
        <taxon>Musaceae</taxon>
        <taxon>Ensete</taxon>
    </lineage>
</organism>